<keyword evidence="10" id="KW-1185">Reference proteome</keyword>
<dbReference type="OrthoDB" id="272271at2759"/>
<dbReference type="Pfam" id="PF00962">
    <property type="entry name" value="A_deaminase"/>
    <property type="match status" value="1"/>
</dbReference>
<gene>
    <name evidence="9" type="ORF">BD324DRAFT_582093</name>
</gene>
<comment type="cofactor">
    <cofactor evidence="1">
        <name>Zn(2+)</name>
        <dbReference type="ChEBI" id="CHEBI:29105"/>
    </cofactor>
</comment>
<evidence type="ECO:0000256" key="4">
    <source>
        <dbReference type="ARBA" id="ARBA00022801"/>
    </source>
</evidence>
<evidence type="ECO:0000313" key="10">
    <source>
        <dbReference type="Proteomes" id="UP000193218"/>
    </source>
</evidence>
<dbReference type="InterPro" id="IPR032466">
    <property type="entry name" value="Metal_Hydrolase"/>
</dbReference>
<dbReference type="InterPro" id="IPR001365">
    <property type="entry name" value="A_deaminase_dom"/>
</dbReference>
<dbReference type="FunCoup" id="A0A1Y1UBD8">
    <property type="interactions" value="158"/>
</dbReference>
<feature type="domain" description="Adenosine deaminase" evidence="8">
    <location>
        <begin position="11"/>
        <end position="343"/>
    </location>
</feature>
<evidence type="ECO:0000256" key="5">
    <source>
        <dbReference type="ARBA" id="ARBA00022833"/>
    </source>
</evidence>
<evidence type="ECO:0000256" key="7">
    <source>
        <dbReference type="ARBA" id="ARBA00048787"/>
    </source>
</evidence>
<dbReference type="GO" id="GO:0046103">
    <property type="term" value="P:inosine biosynthetic process"/>
    <property type="evidence" value="ECO:0007669"/>
    <property type="project" value="TreeGrafter"/>
</dbReference>
<dbReference type="PANTHER" id="PTHR11409:SF42">
    <property type="entry name" value="ADENOSINE DEAMINASE-LIKE PROTEIN"/>
    <property type="match status" value="1"/>
</dbReference>
<keyword evidence="6" id="KW-0546">Nucleotide metabolism</keyword>
<evidence type="ECO:0000256" key="3">
    <source>
        <dbReference type="ARBA" id="ARBA00022723"/>
    </source>
</evidence>
<dbReference type="InterPro" id="IPR006330">
    <property type="entry name" value="Ado/ade_deaminase"/>
</dbReference>
<evidence type="ECO:0000256" key="6">
    <source>
        <dbReference type="ARBA" id="ARBA00023080"/>
    </source>
</evidence>
<dbReference type="GO" id="GO:0046872">
    <property type="term" value="F:metal ion binding"/>
    <property type="evidence" value="ECO:0007669"/>
    <property type="project" value="UniProtKB-KW"/>
</dbReference>
<dbReference type="GeneID" id="33555351"/>
<evidence type="ECO:0000313" key="9">
    <source>
        <dbReference type="EMBL" id="ORX35368.1"/>
    </source>
</evidence>
<dbReference type="STRING" id="4999.A0A1Y1UBD8"/>
<dbReference type="EMBL" id="NBSH01000011">
    <property type="protein sequence ID" value="ORX35368.1"/>
    <property type="molecule type" value="Genomic_DNA"/>
</dbReference>
<dbReference type="GO" id="GO:0006154">
    <property type="term" value="P:adenosine catabolic process"/>
    <property type="evidence" value="ECO:0007669"/>
    <property type="project" value="TreeGrafter"/>
</dbReference>
<keyword evidence="4" id="KW-0378">Hydrolase</keyword>
<dbReference type="InParanoid" id="A0A1Y1UBD8"/>
<organism evidence="9 10">
    <name type="scientific">Kockovaella imperatae</name>
    <dbReference type="NCBI Taxonomy" id="4999"/>
    <lineage>
        <taxon>Eukaryota</taxon>
        <taxon>Fungi</taxon>
        <taxon>Dikarya</taxon>
        <taxon>Basidiomycota</taxon>
        <taxon>Agaricomycotina</taxon>
        <taxon>Tremellomycetes</taxon>
        <taxon>Tremellales</taxon>
        <taxon>Cuniculitremaceae</taxon>
        <taxon>Kockovaella</taxon>
    </lineage>
</organism>
<evidence type="ECO:0000256" key="2">
    <source>
        <dbReference type="ARBA" id="ARBA00006676"/>
    </source>
</evidence>
<accession>A0A1Y1UBD8</accession>
<comment type="similarity">
    <text evidence="2">Belongs to the metallo-dependent hydrolases superfamily. Adenosine and AMP deaminases family.</text>
</comment>
<evidence type="ECO:0000256" key="1">
    <source>
        <dbReference type="ARBA" id="ARBA00001947"/>
    </source>
</evidence>
<keyword evidence="5" id="KW-0862">Zinc</keyword>
<dbReference type="SUPFAM" id="SSF51556">
    <property type="entry name" value="Metallo-dependent hydrolases"/>
    <property type="match status" value="1"/>
</dbReference>
<name>A0A1Y1UBD8_9TREE</name>
<dbReference type="GO" id="GO:0009117">
    <property type="term" value="P:nucleotide metabolic process"/>
    <property type="evidence" value="ECO:0007669"/>
    <property type="project" value="UniProtKB-KW"/>
</dbReference>
<proteinExistence type="inferred from homology"/>
<comment type="caution">
    <text evidence="9">The sequence shown here is derived from an EMBL/GenBank/DDBJ whole genome shotgun (WGS) entry which is preliminary data.</text>
</comment>
<dbReference type="GO" id="GO:0004000">
    <property type="term" value="F:adenosine deaminase activity"/>
    <property type="evidence" value="ECO:0007669"/>
    <property type="project" value="TreeGrafter"/>
</dbReference>
<dbReference type="RefSeq" id="XP_021869558.1">
    <property type="nucleotide sequence ID" value="XM_022013543.1"/>
</dbReference>
<dbReference type="AlphaFoldDB" id="A0A1Y1UBD8"/>
<dbReference type="Proteomes" id="UP000193218">
    <property type="component" value="Unassembled WGS sequence"/>
</dbReference>
<reference evidence="9 10" key="1">
    <citation type="submission" date="2017-03" db="EMBL/GenBank/DDBJ databases">
        <title>Widespread Adenine N6-methylation of Active Genes in Fungi.</title>
        <authorList>
            <consortium name="DOE Joint Genome Institute"/>
            <person name="Mondo S.J."/>
            <person name="Dannebaum R.O."/>
            <person name="Kuo R.C."/>
            <person name="Louie K.B."/>
            <person name="Bewick A.J."/>
            <person name="Labutti K."/>
            <person name="Haridas S."/>
            <person name="Kuo A."/>
            <person name="Salamov A."/>
            <person name="Ahrendt S.R."/>
            <person name="Lau R."/>
            <person name="Bowen B.P."/>
            <person name="Lipzen A."/>
            <person name="Sullivan W."/>
            <person name="Andreopoulos W.B."/>
            <person name="Clum A."/>
            <person name="Lindquist E."/>
            <person name="Daum C."/>
            <person name="Northen T.R."/>
            <person name="Ramamoorthy G."/>
            <person name="Schmitz R.J."/>
            <person name="Gryganskyi A."/>
            <person name="Culley D."/>
            <person name="Magnuson J."/>
            <person name="James T.Y."/>
            <person name="O'Malley M.A."/>
            <person name="Stajich J.E."/>
            <person name="Spatafora J.W."/>
            <person name="Visel A."/>
            <person name="Grigoriev I.V."/>
        </authorList>
    </citation>
    <scope>NUCLEOTIDE SEQUENCE [LARGE SCALE GENOMIC DNA]</scope>
    <source>
        <strain evidence="9 10">NRRL Y-17943</strain>
    </source>
</reference>
<sequence length="349" mass="38990">MPDVQFCRRLPKVELHAHLTGSITRPILQQIWEQRVAESPDFASVVAEPRLALADAKTGQSIGSFFAHFNLYIYHLVSTIPSLQFATRAVLEQFQTDGVAYLELRTTPRAMGSNTSEDYVRSILSVIKDWNTTQAMTTRLILSIDQAKHDAEKAMSIVEMALGLRADGEPVVGVDLCGDPHKPVDRSIFRNAFNKAAAHDLGITVHFAEVPESSTREILEEQLSWRPQRLGHVIHVPEALRRDIQRHGIGVELCLTCNVVAGMLPSDGSFSDHHFRQWWGGSSPVSLGTDDVGVFGSLHSEEHLLASQYFQLDRKDLIELSRQAIRMAFCEPEIKASIEEKLQSFAIIN</sequence>
<dbReference type="PANTHER" id="PTHR11409">
    <property type="entry name" value="ADENOSINE DEAMINASE"/>
    <property type="match status" value="1"/>
</dbReference>
<dbReference type="Gene3D" id="3.20.20.140">
    <property type="entry name" value="Metal-dependent hydrolases"/>
    <property type="match status" value="1"/>
</dbReference>
<comment type="catalytic activity">
    <reaction evidence="7">
        <text>N(6)-methyl-AMP + H2O + H(+) = IMP + methylamine</text>
        <dbReference type="Rhea" id="RHEA:16001"/>
        <dbReference type="ChEBI" id="CHEBI:15377"/>
        <dbReference type="ChEBI" id="CHEBI:15378"/>
        <dbReference type="ChEBI" id="CHEBI:58053"/>
        <dbReference type="ChEBI" id="CHEBI:59338"/>
        <dbReference type="ChEBI" id="CHEBI:144842"/>
    </reaction>
    <physiologicalReaction direction="left-to-right" evidence="7">
        <dbReference type="Rhea" id="RHEA:16002"/>
    </physiologicalReaction>
</comment>
<protein>
    <recommendedName>
        <fullName evidence="8">Adenosine deaminase domain-containing protein</fullName>
    </recommendedName>
</protein>
<keyword evidence="3" id="KW-0479">Metal-binding</keyword>
<evidence type="ECO:0000259" key="8">
    <source>
        <dbReference type="Pfam" id="PF00962"/>
    </source>
</evidence>